<gene>
    <name evidence="1" type="ORF">PJV93_04680</name>
</gene>
<protein>
    <submittedName>
        <fullName evidence="1">Uncharacterized protein</fullName>
    </submittedName>
</protein>
<organism evidence="1 2">
    <name type="scientific">Aliarcobacter butzleri</name>
    <dbReference type="NCBI Taxonomy" id="28197"/>
    <lineage>
        <taxon>Bacteria</taxon>
        <taxon>Pseudomonadati</taxon>
        <taxon>Campylobacterota</taxon>
        <taxon>Epsilonproteobacteria</taxon>
        <taxon>Campylobacterales</taxon>
        <taxon>Arcobacteraceae</taxon>
        <taxon>Aliarcobacter</taxon>
    </lineage>
</organism>
<evidence type="ECO:0000313" key="2">
    <source>
        <dbReference type="Proteomes" id="UP001170364"/>
    </source>
</evidence>
<reference evidence="1" key="1">
    <citation type="journal article" date="2023" name="Microorganisms">
        <title>Genomic Characterization of Arcobacter butzleri Strains Isolated from Various Sources in Lithuania.</title>
        <authorList>
            <person name="Uljanovas D."/>
            <person name="Golz G."/>
            <person name="Fleischmann S."/>
            <person name="Kudirkiene E."/>
            <person name="Kasetiene N."/>
            <person name="Grineviciene A."/>
            <person name="Tamuleviciene E."/>
            <person name="Aksomaitiene J."/>
            <person name="Alter T."/>
            <person name="Malakauskas M."/>
        </authorList>
    </citation>
    <scope>NUCLEOTIDE SEQUENCE</scope>
    <source>
        <strain evidence="1">S41</strain>
    </source>
</reference>
<evidence type="ECO:0000313" key="1">
    <source>
        <dbReference type="EMBL" id="MDN5123199.1"/>
    </source>
</evidence>
<proteinExistence type="predicted"/>
<dbReference type="Proteomes" id="UP001170364">
    <property type="component" value="Unassembled WGS sequence"/>
</dbReference>
<sequence>MEQELKNKFNELIHARNDFQDEISRVSNSLCFIREATAPLLEQNKNIYKDVSYGFSVQMEELINKINNLVSTYVSKVENIEKNLFSMQGEINA</sequence>
<dbReference type="AlphaFoldDB" id="A0AAW7QAW8"/>
<reference evidence="1" key="2">
    <citation type="submission" date="2023-01" db="EMBL/GenBank/DDBJ databases">
        <authorList>
            <person name="Uljanovas D."/>
        </authorList>
    </citation>
    <scope>NUCLEOTIDE SEQUENCE</scope>
    <source>
        <strain evidence="1">S41</strain>
    </source>
</reference>
<dbReference type="RefSeq" id="WP_157352654.1">
    <property type="nucleotide sequence ID" value="NZ_JAQJJF010000002.1"/>
</dbReference>
<dbReference type="EMBL" id="JAQJJG010000004">
    <property type="protein sequence ID" value="MDN5123199.1"/>
    <property type="molecule type" value="Genomic_DNA"/>
</dbReference>
<accession>A0AAW7QAW8</accession>
<comment type="caution">
    <text evidence="1">The sequence shown here is derived from an EMBL/GenBank/DDBJ whole genome shotgun (WGS) entry which is preliminary data.</text>
</comment>
<name>A0AAW7QAW8_9BACT</name>